<dbReference type="AlphaFoldDB" id="A0A2M8HDI0"/>
<dbReference type="EMBL" id="PGCP01000004">
    <property type="protein sequence ID" value="PJC94626.1"/>
    <property type="molecule type" value="Genomic_DNA"/>
</dbReference>
<gene>
    <name evidence="1" type="ORF">CUC44_04845</name>
</gene>
<dbReference type="Proteomes" id="UP000232060">
    <property type="component" value="Unassembled WGS sequence"/>
</dbReference>
<name>A0A2M8HDI0_9GAMM</name>
<reference evidence="1 2" key="1">
    <citation type="submission" date="2017-11" db="EMBL/GenBank/DDBJ databases">
        <title>Draft genome sequence of environmental isolate Aeromonas lusitania sp. nov. MDC 2473.</title>
        <authorList>
            <person name="Colston S.M."/>
            <person name="Navarro A."/>
            <person name="Martinez-Murcia A.J."/>
            <person name="Graf J."/>
        </authorList>
    </citation>
    <scope>NUCLEOTIDE SEQUENCE [LARGE SCALE GENOMIC DNA]</scope>
    <source>
        <strain evidence="1 2">MDC 2473</strain>
    </source>
</reference>
<organism evidence="1 2">
    <name type="scientific">Aeromonas lusitana</name>
    <dbReference type="NCBI Taxonomy" id="931529"/>
    <lineage>
        <taxon>Bacteria</taxon>
        <taxon>Pseudomonadati</taxon>
        <taxon>Pseudomonadota</taxon>
        <taxon>Gammaproteobacteria</taxon>
        <taxon>Aeromonadales</taxon>
        <taxon>Aeromonadaceae</taxon>
        <taxon>Aeromonas</taxon>
    </lineage>
</organism>
<proteinExistence type="predicted"/>
<evidence type="ECO:0000313" key="2">
    <source>
        <dbReference type="Proteomes" id="UP000232060"/>
    </source>
</evidence>
<comment type="caution">
    <text evidence="1">The sequence shown here is derived from an EMBL/GenBank/DDBJ whole genome shotgun (WGS) entry which is preliminary data.</text>
</comment>
<accession>A0A2M8HDI0</accession>
<dbReference type="RefSeq" id="WP_100858842.1">
    <property type="nucleotide sequence ID" value="NZ_PGCP01000004.1"/>
</dbReference>
<keyword evidence="2" id="KW-1185">Reference proteome</keyword>
<evidence type="ECO:0000313" key="1">
    <source>
        <dbReference type="EMBL" id="PJC94626.1"/>
    </source>
</evidence>
<protein>
    <submittedName>
        <fullName evidence="1">Uncharacterized protein</fullName>
    </submittedName>
</protein>
<sequence>MEQAMTNYLPAIDIMMCHLGISFEQACEQLGLSPLEQQNLSLLQAEQQQTQSN</sequence>
<dbReference type="OrthoDB" id="5593913at2"/>